<dbReference type="Proteomes" id="UP000762676">
    <property type="component" value="Unassembled WGS sequence"/>
</dbReference>
<dbReference type="GO" id="GO:0016705">
    <property type="term" value="F:oxidoreductase activity, acting on paired donors, with incorporation or reduction of molecular oxygen"/>
    <property type="evidence" value="ECO:0007669"/>
    <property type="project" value="InterPro"/>
</dbReference>
<dbReference type="InterPro" id="IPR036396">
    <property type="entry name" value="Cyt_P450_sf"/>
</dbReference>
<dbReference type="EMBL" id="BMAT01000957">
    <property type="protein sequence ID" value="GFR77108.1"/>
    <property type="molecule type" value="Genomic_DNA"/>
</dbReference>
<gene>
    <name evidence="2" type="ORF">ElyMa_000500100</name>
</gene>
<name>A0AAV4FUD2_9GAST</name>
<dbReference type="AlphaFoldDB" id="A0AAV4FUD2"/>
<dbReference type="GO" id="GO:0005506">
    <property type="term" value="F:iron ion binding"/>
    <property type="evidence" value="ECO:0007669"/>
    <property type="project" value="InterPro"/>
</dbReference>
<dbReference type="SUPFAM" id="SSF48264">
    <property type="entry name" value="Cytochrome P450"/>
    <property type="match status" value="1"/>
</dbReference>
<evidence type="ECO:0000313" key="2">
    <source>
        <dbReference type="EMBL" id="GFR77108.1"/>
    </source>
</evidence>
<accession>A0AAV4FUD2</accession>
<sequence>MAEAFRQWVDQYGPVVGVYFMRRPMLVVSDVNMLKQILVTDFHNFTNRGVWAIAVSSRPENPTLSSYNSLTIGPDVDVVLS</sequence>
<comment type="caution">
    <text evidence="2">The sequence shown here is derived from an EMBL/GenBank/DDBJ whole genome shotgun (WGS) entry which is preliminary data.</text>
</comment>
<dbReference type="Pfam" id="PF00067">
    <property type="entry name" value="p450"/>
    <property type="match status" value="1"/>
</dbReference>
<organism evidence="2 3">
    <name type="scientific">Elysia marginata</name>
    <dbReference type="NCBI Taxonomy" id="1093978"/>
    <lineage>
        <taxon>Eukaryota</taxon>
        <taxon>Metazoa</taxon>
        <taxon>Spiralia</taxon>
        <taxon>Lophotrochozoa</taxon>
        <taxon>Mollusca</taxon>
        <taxon>Gastropoda</taxon>
        <taxon>Heterobranchia</taxon>
        <taxon>Euthyneura</taxon>
        <taxon>Panpulmonata</taxon>
        <taxon>Sacoglossa</taxon>
        <taxon>Placobranchoidea</taxon>
        <taxon>Plakobranchidae</taxon>
        <taxon>Elysia</taxon>
    </lineage>
</organism>
<dbReference type="Gene3D" id="1.10.630.10">
    <property type="entry name" value="Cytochrome P450"/>
    <property type="match status" value="1"/>
</dbReference>
<evidence type="ECO:0000313" key="3">
    <source>
        <dbReference type="Proteomes" id="UP000762676"/>
    </source>
</evidence>
<protein>
    <submittedName>
        <fullName evidence="2">Thromboxane A synthase</fullName>
    </submittedName>
</protein>
<comment type="similarity">
    <text evidence="1">Belongs to the cytochrome P450 family.</text>
</comment>
<reference evidence="2 3" key="1">
    <citation type="journal article" date="2021" name="Elife">
        <title>Chloroplast acquisition without the gene transfer in kleptoplastic sea slugs, Plakobranchus ocellatus.</title>
        <authorList>
            <person name="Maeda T."/>
            <person name="Takahashi S."/>
            <person name="Yoshida T."/>
            <person name="Shimamura S."/>
            <person name="Takaki Y."/>
            <person name="Nagai Y."/>
            <person name="Toyoda A."/>
            <person name="Suzuki Y."/>
            <person name="Arimoto A."/>
            <person name="Ishii H."/>
            <person name="Satoh N."/>
            <person name="Nishiyama T."/>
            <person name="Hasebe M."/>
            <person name="Maruyama T."/>
            <person name="Minagawa J."/>
            <person name="Obokata J."/>
            <person name="Shigenobu S."/>
        </authorList>
    </citation>
    <scope>NUCLEOTIDE SEQUENCE [LARGE SCALE GENOMIC DNA]</scope>
</reference>
<dbReference type="GO" id="GO:0004497">
    <property type="term" value="F:monooxygenase activity"/>
    <property type="evidence" value="ECO:0007669"/>
    <property type="project" value="InterPro"/>
</dbReference>
<dbReference type="InterPro" id="IPR001128">
    <property type="entry name" value="Cyt_P450"/>
</dbReference>
<dbReference type="GO" id="GO:0020037">
    <property type="term" value="F:heme binding"/>
    <property type="evidence" value="ECO:0007669"/>
    <property type="project" value="InterPro"/>
</dbReference>
<keyword evidence="3" id="KW-1185">Reference proteome</keyword>
<evidence type="ECO:0000256" key="1">
    <source>
        <dbReference type="ARBA" id="ARBA00010617"/>
    </source>
</evidence>
<proteinExistence type="inferred from homology"/>